<proteinExistence type="predicted"/>
<keyword evidence="3" id="KW-1185">Reference proteome</keyword>
<dbReference type="Proteomes" id="UP000825729">
    <property type="component" value="Unassembled WGS sequence"/>
</dbReference>
<gene>
    <name evidence="2" type="ORF">H6P81_006050</name>
</gene>
<dbReference type="EMBL" id="JAINDJ010000003">
    <property type="protein sequence ID" value="KAG9453146.1"/>
    <property type="molecule type" value="Genomic_DNA"/>
</dbReference>
<name>A0AAV7EZ24_ARIFI</name>
<dbReference type="GO" id="GO:0010073">
    <property type="term" value="P:meristem maintenance"/>
    <property type="evidence" value="ECO:0007669"/>
    <property type="project" value="InterPro"/>
</dbReference>
<evidence type="ECO:0000259" key="1">
    <source>
        <dbReference type="Pfam" id="PF10536"/>
    </source>
</evidence>
<comment type="caution">
    <text evidence="2">The sequence shown here is derived from an EMBL/GenBank/DDBJ whole genome shotgun (WGS) entry which is preliminary data.</text>
</comment>
<feature type="domain" description="Aminotransferase-like plant mobile" evidence="1">
    <location>
        <begin position="77"/>
        <end position="176"/>
    </location>
</feature>
<dbReference type="Pfam" id="PF10536">
    <property type="entry name" value="PMD"/>
    <property type="match status" value="1"/>
</dbReference>
<dbReference type="AlphaFoldDB" id="A0AAV7EZ24"/>
<organism evidence="2 3">
    <name type="scientific">Aristolochia fimbriata</name>
    <name type="common">White veined hardy Dutchman's pipe vine</name>
    <dbReference type="NCBI Taxonomy" id="158543"/>
    <lineage>
        <taxon>Eukaryota</taxon>
        <taxon>Viridiplantae</taxon>
        <taxon>Streptophyta</taxon>
        <taxon>Embryophyta</taxon>
        <taxon>Tracheophyta</taxon>
        <taxon>Spermatophyta</taxon>
        <taxon>Magnoliopsida</taxon>
        <taxon>Magnoliidae</taxon>
        <taxon>Piperales</taxon>
        <taxon>Aristolochiaceae</taxon>
        <taxon>Aristolochia</taxon>
    </lineage>
</organism>
<dbReference type="PANTHER" id="PTHR46033:SF8">
    <property type="entry name" value="PROTEIN MAINTENANCE OF MERISTEMS-LIKE"/>
    <property type="match status" value="1"/>
</dbReference>
<evidence type="ECO:0000313" key="3">
    <source>
        <dbReference type="Proteomes" id="UP000825729"/>
    </source>
</evidence>
<evidence type="ECO:0000313" key="2">
    <source>
        <dbReference type="EMBL" id="KAG9453146.1"/>
    </source>
</evidence>
<dbReference type="InterPro" id="IPR044824">
    <property type="entry name" value="MAIN-like"/>
</dbReference>
<dbReference type="PANTHER" id="PTHR46033">
    <property type="entry name" value="PROTEIN MAIN-LIKE 2"/>
    <property type="match status" value="1"/>
</dbReference>
<accession>A0AAV7EZ24</accession>
<reference evidence="2 3" key="1">
    <citation type="submission" date="2021-07" db="EMBL/GenBank/DDBJ databases">
        <title>The Aristolochia fimbriata genome: insights into angiosperm evolution, floral development and chemical biosynthesis.</title>
        <authorList>
            <person name="Jiao Y."/>
        </authorList>
    </citation>
    <scope>NUCLEOTIDE SEQUENCE [LARGE SCALE GENOMIC DNA]</scope>
    <source>
        <strain evidence="2">IBCAS-2021</strain>
        <tissue evidence="2">Leaf</tissue>
    </source>
</reference>
<sequence length="202" mass="23180">MPHPYAAVGVRTSTYWTSDTPRGTGAAGWPFRFQVERPTDECHKPWWKPSAIQDIVGPPAELSNSRFMVIVIVFFFKVKWQPYLDFLQHLPAICFKGRHICLSRTPLICFEIAELHVPDRVMLQFGLEQGTPPEDVEHVTRISRKGRPGEDWALYHCDYIARWEARAESVVTGSRAHTPHMLPRLYDVVFGSYSTIHITSTD</sequence>
<dbReference type="InterPro" id="IPR019557">
    <property type="entry name" value="AminoTfrase-like_pln_mobile"/>
</dbReference>
<protein>
    <recommendedName>
        <fullName evidence="1">Aminotransferase-like plant mobile domain-containing protein</fullName>
    </recommendedName>
</protein>